<dbReference type="EMBL" id="ML978135">
    <property type="protein sequence ID" value="KAF2094268.1"/>
    <property type="molecule type" value="Genomic_DNA"/>
</dbReference>
<evidence type="ECO:0000313" key="3">
    <source>
        <dbReference type="Proteomes" id="UP000799772"/>
    </source>
</evidence>
<evidence type="ECO:0000313" key="2">
    <source>
        <dbReference type="EMBL" id="KAF2094268.1"/>
    </source>
</evidence>
<organism evidence="2 3">
    <name type="scientific">Rhizodiscina lignyota</name>
    <dbReference type="NCBI Taxonomy" id="1504668"/>
    <lineage>
        <taxon>Eukaryota</taxon>
        <taxon>Fungi</taxon>
        <taxon>Dikarya</taxon>
        <taxon>Ascomycota</taxon>
        <taxon>Pezizomycotina</taxon>
        <taxon>Dothideomycetes</taxon>
        <taxon>Pleosporomycetidae</taxon>
        <taxon>Aulographales</taxon>
        <taxon>Rhizodiscinaceae</taxon>
        <taxon>Rhizodiscina</taxon>
    </lineage>
</organism>
<feature type="region of interest" description="Disordered" evidence="1">
    <location>
        <begin position="1"/>
        <end position="93"/>
    </location>
</feature>
<feature type="compositionally biased region" description="Basic residues" evidence="1">
    <location>
        <begin position="81"/>
        <end position="93"/>
    </location>
</feature>
<accession>A0A9P4I7C9</accession>
<dbReference type="Proteomes" id="UP000799772">
    <property type="component" value="Unassembled WGS sequence"/>
</dbReference>
<comment type="caution">
    <text evidence="2">The sequence shown here is derived from an EMBL/GenBank/DDBJ whole genome shotgun (WGS) entry which is preliminary data.</text>
</comment>
<gene>
    <name evidence="2" type="ORF">NA57DRAFT_80679</name>
</gene>
<evidence type="ECO:0000256" key="1">
    <source>
        <dbReference type="SAM" id="MobiDB-lite"/>
    </source>
</evidence>
<proteinExistence type="predicted"/>
<reference evidence="2" key="1">
    <citation type="journal article" date="2020" name="Stud. Mycol.">
        <title>101 Dothideomycetes genomes: a test case for predicting lifestyles and emergence of pathogens.</title>
        <authorList>
            <person name="Haridas S."/>
            <person name="Albert R."/>
            <person name="Binder M."/>
            <person name="Bloem J."/>
            <person name="Labutti K."/>
            <person name="Salamov A."/>
            <person name="Andreopoulos B."/>
            <person name="Baker S."/>
            <person name="Barry K."/>
            <person name="Bills G."/>
            <person name="Bluhm B."/>
            <person name="Cannon C."/>
            <person name="Castanera R."/>
            <person name="Culley D."/>
            <person name="Daum C."/>
            <person name="Ezra D."/>
            <person name="Gonzalez J."/>
            <person name="Henrissat B."/>
            <person name="Kuo A."/>
            <person name="Liang C."/>
            <person name="Lipzen A."/>
            <person name="Lutzoni F."/>
            <person name="Magnuson J."/>
            <person name="Mondo S."/>
            <person name="Nolan M."/>
            <person name="Ohm R."/>
            <person name="Pangilinan J."/>
            <person name="Park H.-J."/>
            <person name="Ramirez L."/>
            <person name="Alfaro M."/>
            <person name="Sun H."/>
            <person name="Tritt A."/>
            <person name="Yoshinaga Y."/>
            <person name="Zwiers L.-H."/>
            <person name="Turgeon B."/>
            <person name="Goodwin S."/>
            <person name="Spatafora J."/>
            <person name="Crous P."/>
            <person name="Grigoriev I."/>
        </authorList>
    </citation>
    <scope>NUCLEOTIDE SEQUENCE</scope>
    <source>
        <strain evidence="2">CBS 133067</strain>
    </source>
</reference>
<sequence>MGTDHDFSDDDSELSDLPSEYDTPAPHQGPKLGKSMTKQDQGHDATAPQLKRGGSGTFEDNELAGKRPRQNTDDTDTPLQRSKHALMSKVQRHRKTMDTMAKNLTSMEEALQNIERVESENVTLKAEGERLKAEKERLTSENEHLKAEKGLWTSEKAHLKADTELMKSSHEELERRKKENDSLRADNDALLNAFDEVVVLIKERDEDLDNFWAKLEELERQGDELHRLHQASLARVAALQDDRFRELDQLSRIRSILYYQD</sequence>
<name>A0A9P4I7C9_9PEZI</name>
<feature type="region of interest" description="Disordered" evidence="1">
    <location>
        <begin position="162"/>
        <end position="181"/>
    </location>
</feature>
<protein>
    <submittedName>
        <fullName evidence="2">Uncharacterized protein</fullName>
    </submittedName>
</protein>
<keyword evidence="3" id="KW-1185">Reference proteome</keyword>
<dbReference type="AlphaFoldDB" id="A0A9P4I7C9"/>